<evidence type="ECO:0000313" key="4">
    <source>
        <dbReference type="EMBL" id="KFI58213.1"/>
    </source>
</evidence>
<evidence type="ECO:0000313" key="5">
    <source>
        <dbReference type="Proteomes" id="UP000028995"/>
    </source>
</evidence>
<dbReference type="EMBL" id="JGYU01000002">
    <property type="protein sequence ID" value="KFI58213.1"/>
    <property type="molecule type" value="Genomic_DNA"/>
</dbReference>
<dbReference type="PANTHER" id="PTHR10584:SF166">
    <property type="entry name" value="RIBOKINASE"/>
    <property type="match status" value="1"/>
</dbReference>
<accession>A0A087AHG3</accession>
<gene>
    <name evidence="4" type="ORF">BCHO_0296</name>
</gene>
<comment type="caution">
    <text evidence="4">The sequence shown here is derived from an EMBL/GenBank/DDBJ whole genome shotgun (WGS) entry which is preliminary data.</text>
</comment>
<dbReference type="AlphaFoldDB" id="A0A087AHG3"/>
<name>A0A087AHG3_9BIFI</name>
<protein>
    <submittedName>
        <fullName evidence="4">Ribokinase family sugar kinase</fullName>
    </submittedName>
</protein>
<evidence type="ECO:0000256" key="2">
    <source>
        <dbReference type="ARBA" id="ARBA00022777"/>
    </source>
</evidence>
<keyword evidence="1" id="KW-0808">Transferase</keyword>
<dbReference type="InterPro" id="IPR029056">
    <property type="entry name" value="Ribokinase-like"/>
</dbReference>
<reference evidence="4 5" key="1">
    <citation type="submission" date="2014-03" db="EMBL/GenBank/DDBJ databases">
        <title>Genomics of Bifidobacteria.</title>
        <authorList>
            <person name="Ventura M."/>
            <person name="Milani C."/>
            <person name="Lugli G.A."/>
        </authorList>
    </citation>
    <scope>NUCLEOTIDE SEQUENCE [LARGE SCALE GENOMIC DNA]</scope>
    <source>
        <strain evidence="4 5">LMG 10510</strain>
    </source>
</reference>
<dbReference type="InterPro" id="IPR011611">
    <property type="entry name" value="PfkB_dom"/>
</dbReference>
<evidence type="ECO:0000259" key="3">
    <source>
        <dbReference type="Pfam" id="PF00294"/>
    </source>
</evidence>
<feature type="domain" description="Carbohydrate kinase PfkB" evidence="3">
    <location>
        <begin position="19"/>
        <end position="322"/>
    </location>
</feature>
<dbReference type="Gene3D" id="3.40.1190.20">
    <property type="match status" value="1"/>
</dbReference>
<dbReference type="OrthoDB" id="8578462at2"/>
<keyword evidence="2 4" id="KW-0418">Kinase</keyword>
<evidence type="ECO:0000256" key="1">
    <source>
        <dbReference type="ARBA" id="ARBA00022679"/>
    </source>
</evidence>
<dbReference type="eggNOG" id="COG0524">
    <property type="taxonomic scope" value="Bacteria"/>
</dbReference>
<dbReference type="GO" id="GO:0016301">
    <property type="term" value="F:kinase activity"/>
    <property type="evidence" value="ECO:0007669"/>
    <property type="project" value="UniProtKB-KW"/>
</dbReference>
<dbReference type="Proteomes" id="UP000028995">
    <property type="component" value="Unassembled WGS sequence"/>
</dbReference>
<dbReference type="RefSeq" id="WP_024541618.1">
    <property type="nucleotide sequence ID" value="NZ_JGYU01000002.1"/>
</dbReference>
<organism evidence="4 5">
    <name type="scientific">Bifidobacterium choerinum</name>
    <dbReference type="NCBI Taxonomy" id="35760"/>
    <lineage>
        <taxon>Bacteria</taxon>
        <taxon>Bacillati</taxon>
        <taxon>Actinomycetota</taxon>
        <taxon>Actinomycetes</taxon>
        <taxon>Bifidobacteriales</taxon>
        <taxon>Bifidobacteriaceae</taxon>
        <taxon>Bifidobacterium</taxon>
    </lineage>
</organism>
<dbReference type="SUPFAM" id="SSF53613">
    <property type="entry name" value="Ribokinase-like"/>
    <property type="match status" value="1"/>
</dbReference>
<dbReference type="GO" id="GO:0005829">
    <property type="term" value="C:cytosol"/>
    <property type="evidence" value="ECO:0007669"/>
    <property type="project" value="TreeGrafter"/>
</dbReference>
<keyword evidence="5" id="KW-1185">Reference proteome</keyword>
<dbReference type="PANTHER" id="PTHR10584">
    <property type="entry name" value="SUGAR KINASE"/>
    <property type="match status" value="1"/>
</dbReference>
<dbReference type="STRING" id="35760.BCHO_0296"/>
<dbReference type="Pfam" id="PF00294">
    <property type="entry name" value="PfkB"/>
    <property type="match status" value="1"/>
</dbReference>
<proteinExistence type="predicted"/>
<sequence>MLSDIVNKIRAQRDHEPTVISLGQTWVDTLMRVPEMPQAGRFVEASTVSRSIGGSFQVLEAAERMGARTELASMMGTGPWADCIAHALRQAHIVHTGRTLPNQDNGMRIILSDGDVKSYVAHHGAESRGDADAFKNIHPKKGDVVHIGSNALMNDGAVAVHQFLSHPACQPQTRTFRIVLNSTRALRLVNAQLLETLILARPVWSMNRQQAYALAERLSISIDETPTLRVSGGFDESMHELCTALSEVLRAPVVLRAGSRGAWIRQHGEGVMHIDGFPTKATHIRSAGPVHTGALCALLAEGWDLEASVQIANAAAALSIAHNVDGVPVCPSYDEATAFIKERLAE</sequence>